<sequence length="467" mass="46982">MIITLRSPLSLCVTALGGGLLLASTAVAMTPPQLSPAAGARAGGYSGNPVDGSKGFGVVVENNAVLGSTESEGPIAIGGNLSFGPGYNVSLNSAGGYTAPGDSKPTALLVNGSVDFAGSSPTGVLKVLSGGYLKVGSLTGADVLNTDGNGASVNTQEVVSGAGYNSVPRIELNSQEPLSAVGPHPGLIDFDALFAAYRQRSTDMAACPTNVTLLDGNGVALPDQNVIPAGSNIKIHLSGSHTNVLHLTGAMLNNISELTFLDQPSSSGPLMIVVDTTATGGSFVWNTPNMAGLQKTAISSLLWNFPDATDITVSTGDSIEGTIYAPRALLTDVDPSNIEGDIIVRSLVHGPLIPSSGSAVNAGELHYFPFTATISCTSASPSPANTDIPTPSGSASPTSSSSSGSGTSSSTPAPSSDENEAHTHRPDLAATGTDPTQPEVLLGALALTAVGTATLALVRRDRGSRHR</sequence>
<dbReference type="Pfam" id="PF20597">
    <property type="entry name" value="pAdhesive_15"/>
    <property type="match status" value="1"/>
</dbReference>
<dbReference type="Proteomes" id="UP001592528">
    <property type="component" value="Unassembled WGS sequence"/>
</dbReference>
<evidence type="ECO:0000313" key="5">
    <source>
        <dbReference type="Proteomes" id="UP001592528"/>
    </source>
</evidence>
<keyword evidence="4" id="KW-0176">Collagen</keyword>
<feature type="domain" description="Choice-of-anchor A" evidence="3">
    <location>
        <begin position="51"/>
        <end position="349"/>
    </location>
</feature>
<keyword evidence="5" id="KW-1185">Reference proteome</keyword>
<name>A0ABV6UIV4_9ACTN</name>
<feature type="chain" id="PRO_5046123270" evidence="2">
    <location>
        <begin position="29"/>
        <end position="467"/>
    </location>
</feature>
<protein>
    <submittedName>
        <fullName evidence="4">Collagen-binding domain-containing protein</fullName>
    </submittedName>
</protein>
<evidence type="ECO:0000256" key="2">
    <source>
        <dbReference type="SAM" id="SignalP"/>
    </source>
</evidence>
<comment type="caution">
    <text evidence="4">The sequence shown here is derived from an EMBL/GenBank/DDBJ whole genome shotgun (WGS) entry which is preliminary data.</text>
</comment>
<accession>A0ABV6UIV4</accession>
<proteinExistence type="predicted"/>
<dbReference type="NCBIfam" id="TIGR04215">
    <property type="entry name" value="choice_anch_A"/>
    <property type="match status" value="1"/>
</dbReference>
<gene>
    <name evidence="4" type="ORF">ACEZDJ_08775</name>
</gene>
<organism evidence="4 5">
    <name type="scientific">Streptacidiphilus cavernicola</name>
    <dbReference type="NCBI Taxonomy" id="3342716"/>
    <lineage>
        <taxon>Bacteria</taxon>
        <taxon>Bacillati</taxon>
        <taxon>Actinomycetota</taxon>
        <taxon>Actinomycetes</taxon>
        <taxon>Kitasatosporales</taxon>
        <taxon>Streptomycetaceae</taxon>
        <taxon>Streptacidiphilus</taxon>
    </lineage>
</organism>
<feature type="compositionally biased region" description="Polar residues" evidence="1">
    <location>
        <begin position="379"/>
        <end position="388"/>
    </location>
</feature>
<feature type="region of interest" description="Disordered" evidence="1">
    <location>
        <begin position="379"/>
        <end position="437"/>
    </location>
</feature>
<dbReference type="EMBL" id="JBHEZZ010000004">
    <property type="protein sequence ID" value="MFC1401379.1"/>
    <property type="molecule type" value="Genomic_DNA"/>
</dbReference>
<dbReference type="InterPro" id="IPR026588">
    <property type="entry name" value="Choice_anch_A"/>
</dbReference>
<dbReference type="RefSeq" id="WP_051726062.1">
    <property type="nucleotide sequence ID" value="NZ_JBHEZZ010000004.1"/>
</dbReference>
<keyword evidence="2" id="KW-0732">Signal</keyword>
<reference evidence="4 5" key="1">
    <citation type="submission" date="2024-09" db="EMBL/GenBank/DDBJ databases">
        <authorList>
            <person name="Lee S.D."/>
        </authorList>
    </citation>
    <scope>NUCLEOTIDE SEQUENCE [LARGE SCALE GENOMIC DNA]</scope>
    <source>
        <strain evidence="4 5">N1-5</strain>
    </source>
</reference>
<feature type="compositionally biased region" description="Low complexity" evidence="1">
    <location>
        <begin position="389"/>
        <end position="416"/>
    </location>
</feature>
<evidence type="ECO:0000256" key="1">
    <source>
        <dbReference type="SAM" id="MobiDB-lite"/>
    </source>
</evidence>
<evidence type="ECO:0000259" key="3">
    <source>
        <dbReference type="Pfam" id="PF20597"/>
    </source>
</evidence>
<feature type="signal peptide" evidence="2">
    <location>
        <begin position="1"/>
        <end position="28"/>
    </location>
</feature>
<evidence type="ECO:0000313" key="4">
    <source>
        <dbReference type="EMBL" id="MFC1401379.1"/>
    </source>
</evidence>